<accession>M2N3K8</accession>
<dbReference type="Proteomes" id="UP000011761">
    <property type="component" value="Unassembled WGS sequence"/>
</dbReference>
<proteinExistence type="predicted"/>
<gene>
    <name evidence="1" type="ORF">BAUCODRAFT_23294</name>
</gene>
<dbReference type="KEGG" id="bcom:BAUCODRAFT_23294"/>
<dbReference type="PANTHER" id="PTHR34144:SF7">
    <property type="entry name" value="EXPORT PROTEIN (CAP59), PUTATIVE (AFU_ORTHOLOGUE AFUA_7G05020)-RELATED"/>
    <property type="match status" value="1"/>
</dbReference>
<dbReference type="OMA" id="YIASMHW"/>
<organism evidence="1 2">
    <name type="scientific">Baudoinia panamericana (strain UAMH 10762)</name>
    <name type="common">Angels' share fungus</name>
    <name type="synonym">Baudoinia compniacensis (strain UAMH 10762)</name>
    <dbReference type="NCBI Taxonomy" id="717646"/>
    <lineage>
        <taxon>Eukaryota</taxon>
        <taxon>Fungi</taxon>
        <taxon>Dikarya</taxon>
        <taxon>Ascomycota</taxon>
        <taxon>Pezizomycotina</taxon>
        <taxon>Dothideomycetes</taxon>
        <taxon>Dothideomycetidae</taxon>
        <taxon>Mycosphaerellales</taxon>
        <taxon>Teratosphaeriaceae</taxon>
        <taxon>Baudoinia</taxon>
    </lineage>
</organism>
<dbReference type="Pfam" id="PF11735">
    <property type="entry name" value="CAP59_mtransfer"/>
    <property type="match status" value="1"/>
</dbReference>
<dbReference type="PANTHER" id="PTHR34144">
    <property type="entry name" value="CHROMOSOME 8, WHOLE GENOME SHOTGUN SEQUENCE"/>
    <property type="match status" value="1"/>
</dbReference>
<dbReference type="AlphaFoldDB" id="M2N3K8"/>
<dbReference type="EMBL" id="KB445553">
    <property type="protein sequence ID" value="EMC98548.1"/>
    <property type="molecule type" value="Genomic_DNA"/>
</dbReference>
<keyword evidence="1" id="KW-0808">Transferase</keyword>
<reference evidence="1 2" key="1">
    <citation type="journal article" date="2012" name="PLoS Pathog.">
        <title>Diverse lifestyles and strategies of plant pathogenesis encoded in the genomes of eighteen Dothideomycetes fungi.</title>
        <authorList>
            <person name="Ohm R.A."/>
            <person name="Feau N."/>
            <person name="Henrissat B."/>
            <person name="Schoch C.L."/>
            <person name="Horwitz B.A."/>
            <person name="Barry K.W."/>
            <person name="Condon B.J."/>
            <person name="Copeland A.C."/>
            <person name="Dhillon B."/>
            <person name="Glaser F."/>
            <person name="Hesse C.N."/>
            <person name="Kosti I."/>
            <person name="LaButti K."/>
            <person name="Lindquist E.A."/>
            <person name="Lucas S."/>
            <person name="Salamov A.A."/>
            <person name="Bradshaw R.E."/>
            <person name="Ciuffetti L."/>
            <person name="Hamelin R.C."/>
            <person name="Kema G.H.J."/>
            <person name="Lawrence C."/>
            <person name="Scott J.A."/>
            <person name="Spatafora J.W."/>
            <person name="Turgeon B.G."/>
            <person name="de Wit P.J.G.M."/>
            <person name="Zhong S."/>
            <person name="Goodwin S.B."/>
            <person name="Grigoriev I.V."/>
        </authorList>
    </citation>
    <scope>NUCLEOTIDE SEQUENCE [LARGE SCALE GENOMIC DNA]</scope>
    <source>
        <strain evidence="1 2">UAMH 10762</strain>
    </source>
</reference>
<keyword evidence="2" id="KW-1185">Reference proteome</keyword>
<dbReference type="RefSeq" id="XP_007674328.1">
    <property type="nucleotide sequence ID" value="XM_007676138.1"/>
</dbReference>
<evidence type="ECO:0000313" key="1">
    <source>
        <dbReference type="EMBL" id="EMC98548.1"/>
    </source>
</evidence>
<dbReference type="OrthoDB" id="262547at2759"/>
<dbReference type="STRING" id="717646.M2N3K8"/>
<dbReference type="GO" id="GO:0016740">
    <property type="term" value="F:transferase activity"/>
    <property type="evidence" value="ECO:0007669"/>
    <property type="project" value="UniProtKB-KW"/>
</dbReference>
<protein>
    <submittedName>
        <fullName evidence="1">Glycosyltransferase family 69 protein</fullName>
    </submittedName>
</protein>
<evidence type="ECO:0000313" key="2">
    <source>
        <dbReference type="Proteomes" id="UP000011761"/>
    </source>
</evidence>
<dbReference type="InterPro" id="IPR021047">
    <property type="entry name" value="Mannosyltransferase_CMT1"/>
</dbReference>
<name>M2N3K8_BAUPA</name>
<dbReference type="GeneID" id="19110011"/>
<dbReference type="HOGENOM" id="CLU_040564_1_0_1"/>
<sequence length="419" mass="47969">MLFNVRNRRLSLSRAGRLVALFVIIWTAWDVIQVRRAYFYEATKEPAPFSDQKVFIASIHWTDELILRSHWVSAVLQLAIDIGTENVFVSVYESGSIDDAKGALRELDEMLERNAIPHRVVLDESSHKDEVEKVPEPTGWVQMPESKAYHENWTEWFTLTKGTWVPRRIPYLARLRNQAMQPLYELREAGQTFDKVLWLNDVVFNSYNVRKLLNTRSGDFAAACALDFKIPPAFYDTFALRDARGYAPIMDTWPFFRSAQSRDALTHAEPIPVSSCWNGMVAFDAAPFYDANPLVFRALPDSLAVSHLEASECCLIHADNPLTRSKGVWINPNVRVAYNGSSYDAMNAGTWPSSWSISKGLWLNRGLRWMRALGLWRKDHSKEAKLKAWRRQDPANTESGESCVIDEMQILVWNGWGHA</sequence>
<dbReference type="eggNOG" id="ENOG502RJAT">
    <property type="taxonomic scope" value="Eukaryota"/>
</dbReference>